<dbReference type="InterPro" id="IPR017871">
    <property type="entry name" value="ABC_transporter-like_CS"/>
</dbReference>
<dbReference type="InterPro" id="IPR027417">
    <property type="entry name" value="P-loop_NTPase"/>
</dbReference>
<feature type="transmembrane region" description="Helical" evidence="9">
    <location>
        <begin position="88"/>
        <end position="107"/>
    </location>
</feature>
<name>A0ABR3J579_9AGAR</name>
<gene>
    <name evidence="12" type="ORF">HGRIS_007447</name>
</gene>
<dbReference type="InterPro" id="IPR011527">
    <property type="entry name" value="ABC1_TM_dom"/>
</dbReference>
<accession>A0ABR3J579</accession>
<proteinExistence type="predicted"/>
<keyword evidence="3 9" id="KW-0812">Transmembrane</keyword>
<dbReference type="Pfam" id="PF00664">
    <property type="entry name" value="ABC_membrane"/>
    <property type="match status" value="2"/>
</dbReference>
<feature type="transmembrane region" description="Helical" evidence="9">
    <location>
        <begin position="152"/>
        <end position="173"/>
    </location>
</feature>
<dbReference type="InterPro" id="IPR050173">
    <property type="entry name" value="ABC_transporter_C-like"/>
</dbReference>
<feature type="transmembrane region" description="Helical" evidence="9">
    <location>
        <begin position="1266"/>
        <end position="1284"/>
    </location>
</feature>
<dbReference type="Gene3D" id="3.40.50.300">
    <property type="entry name" value="P-loop containing nucleotide triphosphate hydrolases"/>
    <property type="match status" value="1"/>
</dbReference>
<dbReference type="InterPro" id="IPR003439">
    <property type="entry name" value="ABC_transporter-like_ATP-bd"/>
</dbReference>
<feature type="transmembrane region" description="Helical" evidence="9">
    <location>
        <begin position="1346"/>
        <end position="1365"/>
    </location>
</feature>
<dbReference type="PANTHER" id="PTHR24223">
    <property type="entry name" value="ATP-BINDING CASSETTE SUB-FAMILY C"/>
    <property type="match status" value="1"/>
</dbReference>
<feature type="transmembrane region" description="Helical" evidence="9">
    <location>
        <begin position="1086"/>
        <end position="1111"/>
    </location>
</feature>
<keyword evidence="2" id="KW-0813">Transport</keyword>
<dbReference type="CDD" id="cd18604">
    <property type="entry name" value="ABC_6TM_VMR1_D2_like"/>
    <property type="match status" value="1"/>
</dbReference>
<feature type="domain" description="ABC transporter" evidence="10">
    <location>
        <begin position="802"/>
        <end position="1038"/>
    </location>
</feature>
<dbReference type="SUPFAM" id="SSF90123">
    <property type="entry name" value="ABC transporter transmembrane region"/>
    <property type="match status" value="2"/>
</dbReference>
<feature type="transmembrane region" description="Helical" evidence="9">
    <location>
        <begin position="570"/>
        <end position="590"/>
    </location>
</feature>
<dbReference type="CDD" id="cd18596">
    <property type="entry name" value="ABC_6TM_VMR1_D1_like"/>
    <property type="match status" value="1"/>
</dbReference>
<feature type="region of interest" description="Disordered" evidence="8">
    <location>
        <begin position="789"/>
        <end position="812"/>
    </location>
</feature>
<sequence>MATLWMDSLLIPAYAAALSFAGLLAHSAYLTYRAPNSDEIDEEDEEGDHRDSQENAENGSAGEATGIIAEIRAHAHFHGGITIFAYKIARLLGCLALLGLTATYLILDEIELEDTQNHVSKPLWSSFVDLFVKPKKNKGRKKLASKLTQQQWLLFTLCLAYFYSSVLALLSLTAKPLAETRARVPRVLKTLPTHLSCLLLLTLAVFCVRDVWPLCTYTLRPLDLPPKHADIPLAAPLLWGHIGVLTLTAVFIPLLSPRPYIPIDKKNPSPVPNAEQTCSLFSLLTYSFLDAIIFKAYRVRHMGFDELPPLADYDRATVLRDKAFPLLDPFSAGNKSTKKRHIFFSIIRVFAKDFLVMVTMVVISVTMGFAAPLGVNRLLHYMETGGEGAFVRPWVWILWLFFGPLIRSTAFQWYIWVSTASVVRAESILTQLVFEHALRIRMRAETDTSSKQELTSTPSSAGGESSNEPQAPIANQEVSSTETKKNFIASTWSRIQSRFVREKSKAHVTSAPKPKQPSQVNLQGKITNLITTDLENITDARNVVYFLVPIPLEIGLCTWFLYAVLGWSSFVGVGAMVLLYPLPGYVGKLLQSVQKERMKRTDARVESVTETVNLIRMIKLFGWEREMKNRISEKREEELVYLRKRQLLEVLNWVVNYAIPLVTMMASYTTYSMTVFDMLRDQLHVILYAISSSIEGKVSLDRLDEFLHHSELLDQFAGHPSQRDSKATKSTNGKGKASDAPDSPNLSESSSSTINAADLALGRPPSGYEGAIGFRDAAFAWSTSGFTEHTESQAPSAASPANGTHPATPSSGRNFVLRIDGELLFRQGHVNLVVGPTGSGKTSLLMALLGEMHFVPAGLESWYQVPRTGGVSYAAQESWVQNETIRDNILFGTPFDEDRYNKVIYQCCLERDLAMFEAGDKTEVGEKGITLSGGQKARITLARAIYAHTEIVLLDDVLAALDVHTSKWIVNKCFSGDLLENRTVILVTHNIALAKPVAGFVVSMGSNGTIASHGSVDEVLRDDERLAQEIVEEEQALTKVEEEIDEPVPEKPAGGKLIIKEEVQEGHVGWPAVKMYLVGLGGRHPILFFLGYFGGCIACQVLMAGQTWYLGHWAEQYEIRDPWEISVTHYLGVYGLLLLAVLCISTAQEVVFIFGGMRASRSLHQQLVQAVLGTTWRWLDTTPISRVLTRCTQDIRAIDGPVPHRLRGLSDITMDMIVKLCAVVLFAPVFLAPGAALLIIGGWCGNLYMASQLAVKREMSNAKAPVLGHLGAAISGLVSIRAYGAQNAFKKEAHVRIDRYSRTGRTFYNLNRWVSVRTDLLGGLFTGSLAIYLLYGKDQSAANTGFSLNMAVGFSTMIMWVVRMFNEFEVQGNRYFRPSVQRSNYLTLHFQP</sequence>
<dbReference type="InterPro" id="IPR003593">
    <property type="entry name" value="AAA+_ATPase"/>
</dbReference>
<dbReference type="PROSITE" id="PS00211">
    <property type="entry name" value="ABC_TRANSPORTER_1"/>
    <property type="match status" value="1"/>
</dbReference>
<evidence type="ECO:0000256" key="3">
    <source>
        <dbReference type="ARBA" id="ARBA00022692"/>
    </source>
</evidence>
<evidence type="ECO:0000256" key="2">
    <source>
        <dbReference type="ARBA" id="ARBA00022448"/>
    </source>
</evidence>
<evidence type="ECO:0000259" key="10">
    <source>
        <dbReference type="PROSITE" id="PS50893"/>
    </source>
</evidence>
<evidence type="ECO:0000256" key="4">
    <source>
        <dbReference type="ARBA" id="ARBA00022741"/>
    </source>
</evidence>
<comment type="subcellular location">
    <subcellularLocation>
        <location evidence="1">Membrane</location>
    </subcellularLocation>
</comment>
<keyword evidence="5" id="KW-0067">ATP-binding</keyword>
<dbReference type="InterPro" id="IPR036640">
    <property type="entry name" value="ABC1_TM_sf"/>
</dbReference>
<dbReference type="PROSITE" id="PS50893">
    <property type="entry name" value="ABC_TRANSPORTER_2"/>
    <property type="match status" value="1"/>
</dbReference>
<evidence type="ECO:0000256" key="9">
    <source>
        <dbReference type="SAM" id="Phobius"/>
    </source>
</evidence>
<keyword evidence="13" id="KW-1185">Reference proteome</keyword>
<feature type="transmembrane region" description="Helical" evidence="9">
    <location>
        <begin position="354"/>
        <end position="374"/>
    </location>
</feature>
<feature type="transmembrane region" description="Helical" evidence="9">
    <location>
        <begin position="1314"/>
        <end position="1334"/>
    </location>
</feature>
<keyword evidence="6 9" id="KW-1133">Transmembrane helix</keyword>
<evidence type="ECO:0000259" key="11">
    <source>
        <dbReference type="PROSITE" id="PS50929"/>
    </source>
</evidence>
<feature type="transmembrane region" description="Helical" evidence="9">
    <location>
        <begin position="1131"/>
        <end position="1154"/>
    </location>
</feature>
<feature type="transmembrane region" description="Helical" evidence="9">
    <location>
        <begin position="394"/>
        <end position="417"/>
    </location>
</feature>
<feature type="transmembrane region" description="Helical" evidence="9">
    <location>
        <begin position="233"/>
        <end position="254"/>
    </location>
</feature>
<evidence type="ECO:0000256" key="1">
    <source>
        <dbReference type="ARBA" id="ARBA00004370"/>
    </source>
</evidence>
<dbReference type="SUPFAM" id="SSF52540">
    <property type="entry name" value="P-loop containing nucleoside triphosphate hydrolases"/>
    <property type="match status" value="1"/>
</dbReference>
<reference evidence="13" key="1">
    <citation type="submission" date="2024-06" db="EMBL/GenBank/DDBJ databases">
        <title>Multi-omics analyses provide insights into the biosynthesis of the anticancer antibiotic pleurotin in Hohenbuehelia grisea.</title>
        <authorList>
            <person name="Weaver J.A."/>
            <person name="Alberti F."/>
        </authorList>
    </citation>
    <scope>NUCLEOTIDE SEQUENCE [LARGE SCALE GENOMIC DNA]</scope>
    <source>
        <strain evidence="13">T-177</strain>
    </source>
</reference>
<evidence type="ECO:0000256" key="5">
    <source>
        <dbReference type="ARBA" id="ARBA00022840"/>
    </source>
</evidence>
<dbReference type="CDD" id="cd03250">
    <property type="entry name" value="ABCC_MRP_domain1"/>
    <property type="match status" value="1"/>
</dbReference>
<evidence type="ECO:0000313" key="13">
    <source>
        <dbReference type="Proteomes" id="UP001556367"/>
    </source>
</evidence>
<evidence type="ECO:0008006" key="14">
    <source>
        <dbReference type="Google" id="ProtNLM"/>
    </source>
</evidence>
<feature type="region of interest" description="Disordered" evidence="8">
    <location>
        <begin position="39"/>
        <end position="60"/>
    </location>
</feature>
<feature type="compositionally biased region" description="Polar residues" evidence="8">
    <location>
        <begin position="451"/>
        <end position="469"/>
    </location>
</feature>
<feature type="transmembrane region" description="Helical" evidence="9">
    <location>
        <begin position="193"/>
        <end position="212"/>
    </location>
</feature>
<feature type="domain" description="ABC transmembrane type-1" evidence="11">
    <location>
        <begin position="1097"/>
        <end position="1369"/>
    </location>
</feature>
<organism evidence="12 13">
    <name type="scientific">Hohenbuehelia grisea</name>
    <dbReference type="NCBI Taxonomy" id="104357"/>
    <lineage>
        <taxon>Eukaryota</taxon>
        <taxon>Fungi</taxon>
        <taxon>Dikarya</taxon>
        <taxon>Basidiomycota</taxon>
        <taxon>Agaricomycotina</taxon>
        <taxon>Agaricomycetes</taxon>
        <taxon>Agaricomycetidae</taxon>
        <taxon>Agaricales</taxon>
        <taxon>Pleurotineae</taxon>
        <taxon>Pleurotaceae</taxon>
        <taxon>Hohenbuehelia</taxon>
    </lineage>
</organism>
<feature type="domain" description="ABC transmembrane type-1" evidence="11">
    <location>
        <begin position="355"/>
        <end position="668"/>
    </location>
</feature>
<keyword evidence="4" id="KW-0547">Nucleotide-binding</keyword>
<dbReference type="SMART" id="SM00382">
    <property type="entry name" value="AAA"/>
    <property type="match status" value="1"/>
</dbReference>
<dbReference type="Pfam" id="PF00005">
    <property type="entry name" value="ABC_tran"/>
    <property type="match status" value="1"/>
</dbReference>
<comment type="caution">
    <text evidence="12">The sequence shown here is derived from an EMBL/GenBank/DDBJ whole genome shotgun (WGS) entry which is preliminary data.</text>
</comment>
<dbReference type="Gene3D" id="1.20.1560.10">
    <property type="entry name" value="ABC transporter type 1, transmembrane domain"/>
    <property type="match status" value="2"/>
</dbReference>
<feature type="transmembrane region" description="Helical" evidence="9">
    <location>
        <begin position="543"/>
        <end position="564"/>
    </location>
</feature>
<evidence type="ECO:0000256" key="6">
    <source>
        <dbReference type="ARBA" id="ARBA00022989"/>
    </source>
</evidence>
<evidence type="ECO:0000256" key="7">
    <source>
        <dbReference type="ARBA" id="ARBA00023136"/>
    </source>
</evidence>
<feature type="region of interest" description="Disordered" evidence="8">
    <location>
        <begin position="717"/>
        <end position="751"/>
    </location>
</feature>
<dbReference type="PROSITE" id="PS50929">
    <property type="entry name" value="ABC_TM1F"/>
    <property type="match status" value="2"/>
</dbReference>
<keyword evidence="7 9" id="KW-0472">Membrane</keyword>
<feature type="transmembrane region" description="Helical" evidence="9">
    <location>
        <begin position="1217"/>
        <end position="1243"/>
    </location>
</feature>
<feature type="region of interest" description="Disordered" evidence="8">
    <location>
        <begin position="445"/>
        <end position="482"/>
    </location>
</feature>
<dbReference type="EMBL" id="JASNQZ010000011">
    <property type="protein sequence ID" value="KAL0950661.1"/>
    <property type="molecule type" value="Genomic_DNA"/>
</dbReference>
<dbReference type="Proteomes" id="UP001556367">
    <property type="component" value="Unassembled WGS sequence"/>
</dbReference>
<protein>
    <recommendedName>
        <fullName evidence="14">ATP-binding cassette transporter</fullName>
    </recommendedName>
</protein>
<evidence type="ECO:0000256" key="8">
    <source>
        <dbReference type="SAM" id="MobiDB-lite"/>
    </source>
</evidence>
<dbReference type="PANTHER" id="PTHR24223:SF356">
    <property type="entry name" value="ATP-BINDING CASSETTE TRANSPORTER ABC4"/>
    <property type="match status" value="1"/>
</dbReference>
<evidence type="ECO:0000313" key="12">
    <source>
        <dbReference type="EMBL" id="KAL0950661.1"/>
    </source>
</evidence>